<sequence>MWLRSSRFCPRPKPVPSTKPPATVDSSEGQPQVASVASASTRREASEGGKVKTGDAGAAASPSNPDATTNLSIENGFEKDVAIATPSSNHEAAPANPSSERTLKTDNTGVESARYADDRFRAPVGNMVLNSMSSDGELEGRVTDSPRKALKRKRESVQDVQPVGDNPGNEAKRAKTAETTREDRVVQIAASNSHPKPKTKPKLARGGRRKKTVEAPAATDVAVENAPPAELRRGRSRKAVTPAEGGLAA</sequence>
<protein>
    <submittedName>
        <fullName evidence="2">Uncharacterized protein</fullName>
    </submittedName>
</protein>
<name>A0A0C9UPD6_SPHS4</name>
<dbReference type="Proteomes" id="UP000054279">
    <property type="component" value="Unassembled WGS sequence"/>
</dbReference>
<feature type="region of interest" description="Disordered" evidence="1">
    <location>
        <begin position="129"/>
        <end position="249"/>
    </location>
</feature>
<feature type="compositionally biased region" description="Polar residues" evidence="1">
    <location>
        <begin position="25"/>
        <end position="40"/>
    </location>
</feature>
<feature type="compositionally biased region" description="Basic and acidic residues" evidence="1">
    <location>
        <begin position="41"/>
        <end position="53"/>
    </location>
</feature>
<organism evidence="2 3">
    <name type="scientific">Sphaerobolus stellatus (strain SS14)</name>
    <dbReference type="NCBI Taxonomy" id="990650"/>
    <lineage>
        <taxon>Eukaryota</taxon>
        <taxon>Fungi</taxon>
        <taxon>Dikarya</taxon>
        <taxon>Basidiomycota</taxon>
        <taxon>Agaricomycotina</taxon>
        <taxon>Agaricomycetes</taxon>
        <taxon>Phallomycetidae</taxon>
        <taxon>Geastrales</taxon>
        <taxon>Sphaerobolaceae</taxon>
        <taxon>Sphaerobolus</taxon>
    </lineage>
</organism>
<gene>
    <name evidence="2" type="ORF">M422DRAFT_53603</name>
</gene>
<feature type="compositionally biased region" description="Polar residues" evidence="1">
    <location>
        <begin position="85"/>
        <end position="110"/>
    </location>
</feature>
<evidence type="ECO:0000313" key="3">
    <source>
        <dbReference type="Proteomes" id="UP000054279"/>
    </source>
</evidence>
<dbReference type="AlphaFoldDB" id="A0A0C9UPD6"/>
<proteinExistence type="predicted"/>
<dbReference type="HOGENOM" id="CLU_1116349_0_0_1"/>
<feature type="region of interest" description="Disordered" evidence="1">
    <location>
        <begin position="1"/>
        <end position="117"/>
    </location>
</feature>
<accession>A0A0C9UPD6</accession>
<keyword evidence="3" id="KW-1185">Reference proteome</keyword>
<evidence type="ECO:0000256" key="1">
    <source>
        <dbReference type="SAM" id="MobiDB-lite"/>
    </source>
</evidence>
<reference evidence="2 3" key="1">
    <citation type="submission" date="2014-06" db="EMBL/GenBank/DDBJ databases">
        <title>Evolutionary Origins and Diversification of the Mycorrhizal Mutualists.</title>
        <authorList>
            <consortium name="DOE Joint Genome Institute"/>
            <consortium name="Mycorrhizal Genomics Consortium"/>
            <person name="Kohler A."/>
            <person name="Kuo A."/>
            <person name="Nagy L.G."/>
            <person name="Floudas D."/>
            <person name="Copeland A."/>
            <person name="Barry K.W."/>
            <person name="Cichocki N."/>
            <person name="Veneault-Fourrey C."/>
            <person name="LaButti K."/>
            <person name="Lindquist E.A."/>
            <person name="Lipzen A."/>
            <person name="Lundell T."/>
            <person name="Morin E."/>
            <person name="Murat C."/>
            <person name="Riley R."/>
            <person name="Ohm R."/>
            <person name="Sun H."/>
            <person name="Tunlid A."/>
            <person name="Henrissat B."/>
            <person name="Grigoriev I.V."/>
            <person name="Hibbett D.S."/>
            <person name="Martin F."/>
        </authorList>
    </citation>
    <scope>NUCLEOTIDE SEQUENCE [LARGE SCALE GENOMIC DNA]</scope>
    <source>
        <strain evidence="2 3">SS14</strain>
    </source>
</reference>
<feature type="compositionally biased region" description="Basic residues" evidence="1">
    <location>
        <begin position="195"/>
        <end position="211"/>
    </location>
</feature>
<evidence type="ECO:0000313" key="2">
    <source>
        <dbReference type="EMBL" id="KIJ30797.1"/>
    </source>
</evidence>
<feature type="compositionally biased region" description="Basic and acidic residues" evidence="1">
    <location>
        <begin position="138"/>
        <end position="147"/>
    </location>
</feature>
<feature type="compositionally biased region" description="Basic and acidic residues" evidence="1">
    <location>
        <begin position="170"/>
        <end position="185"/>
    </location>
</feature>
<dbReference type="EMBL" id="KN837254">
    <property type="protein sequence ID" value="KIJ30797.1"/>
    <property type="molecule type" value="Genomic_DNA"/>
</dbReference>
<feature type="compositionally biased region" description="Polar residues" evidence="1">
    <location>
        <begin position="61"/>
        <end position="73"/>
    </location>
</feature>